<evidence type="ECO:0000256" key="9">
    <source>
        <dbReference type="SAM" id="MobiDB-lite"/>
    </source>
</evidence>
<evidence type="ECO:0000256" key="7">
    <source>
        <dbReference type="ARBA" id="ARBA00022989"/>
    </source>
</evidence>
<feature type="region of interest" description="Disordered" evidence="9">
    <location>
        <begin position="1"/>
        <end position="52"/>
    </location>
</feature>
<protein>
    <submittedName>
        <fullName evidence="13">Lipid A export ATP-binding/permease protein MsbA</fullName>
    </submittedName>
</protein>
<accession>A0A0K1PGP4</accession>
<feature type="transmembrane region" description="Helical" evidence="10">
    <location>
        <begin position="235"/>
        <end position="251"/>
    </location>
</feature>
<evidence type="ECO:0000256" key="2">
    <source>
        <dbReference type="ARBA" id="ARBA00022448"/>
    </source>
</evidence>
<proteinExistence type="predicted"/>
<feature type="domain" description="ABC transmembrane type-1" evidence="12">
    <location>
        <begin position="95"/>
        <end position="377"/>
    </location>
</feature>
<reference evidence="13 14" key="1">
    <citation type="submission" date="2015-08" db="EMBL/GenBank/DDBJ databases">
        <authorList>
            <person name="Babu N.S."/>
            <person name="Beckwith C.J."/>
            <person name="Beseler K.G."/>
            <person name="Brison A."/>
            <person name="Carone J.V."/>
            <person name="Caskin T.P."/>
            <person name="Diamond M."/>
            <person name="Durham M.E."/>
            <person name="Foxe J.M."/>
            <person name="Go M."/>
            <person name="Henderson B.A."/>
            <person name="Jones I.B."/>
            <person name="McGettigan J.A."/>
            <person name="Micheletti S.J."/>
            <person name="Nasrallah M.E."/>
            <person name="Ortiz D."/>
            <person name="Piller C.R."/>
            <person name="Privatt S.R."/>
            <person name="Schneider S.L."/>
            <person name="Sharp S."/>
            <person name="Smith T.C."/>
            <person name="Stanton J.D."/>
            <person name="Ullery H.E."/>
            <person name="Wilson R.J."/>
            <person name="Serrano M.G."/>
            <person name="Buck G."/>
            <person name="Lee V."/>
            <person name="Wang Y."/>
            <person name="Carvalho R."/>
            <person name="Voegtly L."/>
            <person name="Shi R."/>
            <person name="Duckworth R."/>
            <person name="Johnson A."/>
            <person name="Loviza R."/>
            <person name="Walstead R."/>
            <person name="Shah Z."/>
            <person name="Kiflezghi M."/>
            <person name="Wade K."/>
            <person name="Ball S.L."/>
            <person name="Bradley K.W."/>
            <person name="Asai D.J."/>
            <person name="Bowman C.A."/>
            <person name="Russell D.A."/>
            <person name="Pope W.H."/>
            <person name="Jacobs-Sera D."/>
            <person name="Hendrix R.W."/>
            <person name="Hatfull G.F."/>
        </authorList>
    </citation>
    <scope>NUCLEOTIDE SEQUENCE [LARGE SCALE GENOMIC DNA]</scope>
    <source>
        <strain evidence="13 14">DSM 27710</strain>
    </source>
</reference>
<feature type="transmembrane region" description="Helical" evidence="10">
    <location>
        <begin position="134"/>
        <end position="153"/>
    </location>
</feature>
<dbReference type="PROSITE" id="PS50893">
    <property type="entry name" value="ABC_TRANSPORTER_2"/>
    <property type="match status" value="1"/>
</dbReference>
<dbReference type="Pfam" id="PF00005">
    <property type="entry name" value="ABC_tran"/>
    <property type="match status" value="1"/>
</dbReference>
<dbReference type="InterPro" id="IPR027417">
    <property type="entry name" value="P-loop_NTPase"/>
</dbReference>
<dbReference type="Pfam" id="PF00664">
    <property type="entry name" value="ABC_membrane"/>
    <property type="match status" value="1"/>
</dbReference>
<evidence type="ECO:0000256" key="1">
    <source>
        <dbReference type="ARBA" id="ARBA00004651"/>
    </source>
</evidence>
<organism evidence="13 14">
    <name type="scientific">Vulgatibacter incomptus</name>
    <dbReference type="NCBI Taxonomy" id="1391653"/>
    <lineage>
        <taxon>Bacteria</taxon>
        <taxon>Pseudomonadati</taxon>
        <taxon>Myxococcota</taxon>
        <taxon>Myxococcia</taxon>
        <taxon>Myxococcales</taxon>
        <taxon>Cystobacterineae</taxon>
        <taxon>Vulgatibacteraceae</taxon>
        <taxon>Vulgatibacter</taxon>
    </lineage>
</organism>
<comment type="subcellular location">
    <subcellularLocation>
        <location evidence="1">Cell membrane</location>
        <topology evidence="1">Multi-pass membrane protein</topology>
    </subcellularLocation>
</comment>
<dbReference type="PANTHER" id="PTHR43394:SF1">
    <property type="entry name" value="ATP-BINDING CASSETTE SUB-FAMILY B MEMBER 10, MITOCHONDRIAL"/>
    <property type="match status" value="1"/>
</dbReference>
<feature type="compositionally biased region" description="Low complexity" evidence="9">
    <location>
        <begin position="30"/>
        <end position="39"/>
    </location>
</feature>
<sequence>MRARDEIASSRGAEGGADEKKSVSARSAAEEVGPAPAGPNSSNALSAPAVRSAPAGGATEKLRAFHEEGAMGKAYDGRMLRRLWPYIRPHRKVLALSLAALLVQTGLQLFQPLLMGDVVNRAAEKDASGLLRNGVVLAALLVVIQLLTFLQTYTMQLAGARAMADLRASVFDFYQRLTLRYFDRTPIGRLVTRSTNDVDAVGEMFSSGVLNAVGDLVSLVAIVAMMLVLDWRLSLITFASLPVVGVIVDFVRRRSRAAYREIRAKTARLNAFLGEQVTGIAVVQAFAREEAMAAELDGINVPYRDANKRAVYYEAVLDAAIEMVSTLCLASILWWAGFHRLGANAVDFALIVTFTQYVRQFFQPVSLLSNRYTVLQSAMSGAERVFGLLDETDVLAPEPADAVAAEGDLSGEAVALEDVSFEYKPGVPVLRGVSLSARRGEKLALVGATGAGKTTVASLLLRLYEAGSGTVRVLGRDVRSYSPQELRRLFSVVPQDVFLFSGTVLSNIAMTDAEPDREKAERALARIGALELFLSREGGLDARVDERGANFSAGECQLLAFARAVYRDAPLLILDEATASIDSDTEARLQVALDAVMEGRTSIVIAHRLSTIRAADRIAVFHKGKVVEVGRHEELLARGGTYAALYRLQFSQEERQEAPAKAAG</sequence>
<dbReference type="GO" id="GO:0005886">
    <property type="term" value="C:plasma membrane"/>
    <property type="evidence" value="ECO:0007669"/>
    <property type="project" value="UniProtKB-SubCell"/>
</dbReference>
<evidence type="ECO:0000256" key="3">
    <source>
        <dbReference type="ARBA" id="ARBA00022475"/>
    </source>
</evidence>
<name>A0A0K1PGP4_9BACT</name>
<evidence type="ECO:0000256" key="4">
    <source>
        <dbReference type="ARBA" id="ARBA00022692"/>
    </source>
</evidence>
<dbReference type="KEGG" id="vin:AKJ08_2978"/>
<evidence type="ECO:0000256" key="5">
    <source>
        <dbReference type="ARBA" id="ARBA00022741"/>
    </source>
</evidence>
<evidence type="ECO:0000256" key="10">
    <source>
        <dbReference type="SAM" id="Phobius"/>
    </source>
</evidence>
<keyword evidence="14" id="KW-1185">Reference proteome</keyword>
<dbReference type="OrthoDB" id="9772049at2"/>
<dbReference type="SUPFAM" id="SSF52540">
    <property type="entry name" value="P-loop containing nucleoside triphosphate hydrolases"/>
    <property type="match status" value="1"/>
</dbReference>
<dbReference type="InterPro" id="IPR039421">
    <property type="entry name" value="Type_1_exporter"/>
</dbReference>
<dbReference type="Proteomes" id="UP000055590">
    <property type="component" value="Chromosome"/>
</dbReference>
<dbReference type="GO" id="GO:0016887">
    <property type="term" value="F:ATP hydrolysis activity"/>
    <property type="evidence" value="ECO:0007669"/>
    <property type="project" value="InterPro"/>
</dbReference>
<keyword evidence="3" id="KW-1003">Cell membrane</keyword>
<gene>
    <name evidence="13" type="ORF">AKJ08_2978</name>
</gene>
<dbReference type="STRING" id="1391653.AKJ08_2978"/>
<feature type="transmembrane region" description="Helical" evidence="10">
    <location>
        <begin position="209"/>
        <end position="229"/>
    </location>
</feature>
<dbReference type="AlphaFoldDB" id="A0A0K1PGP4"/>
<evidence type="ECO:0000256" key="8">
    <source>
        <dbReference type="ARBA" id="ARBA00023136"/>
    </source>
</evidence>
<dbReference type="InterPro" id="IPR011527">
    <property type="entry name" value="ABC1_TM_dom"/>
</dbReference>
<dbReference type="Gene3D" id="3.40.50.300">
    <property type="entry name" value="P-loop containing nucleotide triphosphate hydrolases"/>
    <property type="match status" value="1"/>
</dbReference>
<dbReference type="SMART" id="SM00382">
    <property type="entry name" value="AAA"/>
    <property type="match status" value="1"/>
</dbReference>
<dbReference type="InterPro" id="IPR003593">
    <property type="entry name" value="AAA+_ATPase"/>
</dbReference>
<keyword evidence="7 10" id="KW-1133">Transmembrane helix</keyword>
<dbReference type="GO" id="GO:0005524">
    <property type="term" value="F:ATP binding"/>
    <property type="evidence" value="ECO:0007669"/>
    <property type="project" value="UniProtKB-KW"/>
</dbReference>
<evidence type="ECO:0000259" key="12">
    <source>
        <dbReference type="PROSITE" id="PS50929"/>
    </source>
</evidence>
<feature type="transmembrane region" description="Helical" evidence="10">
    <location>
        <begin position="93"/>
        <end position="114"/>
    </location>
</feature>
<dbReference type="GO" id="GO:0015421">
    <property type="term" value="F:ABC-type oligopeptide transporter activity"/>
    <property type="evidence" value="ECO:0007669"/>
    <property type="project" value="TreeGrafter"/>
</dbReference>
<keyword evidence="5" id="KW-0547">Nucleotide-binding</keyword>
<feature type="transmembrane region" description="Helical" evidence="10">
    <location>
        <begin position="311"/>
        <end position="335"/>
    </location>
</feature>
<dbReference type="SUPFAM" id="SSF90123">
    <property type="entry name" value="ABC transporter transmembrane region"/>
    <property type="match status" value="1"/>
</dbReference>
<evidence type="ECO:0000313" key="13">
    <source>
        <dbReference type="EMBL" id="AKU92591.1"/>
    </source>
</evidence>
<keyword evidence="2" id="KW-0813">Transport</keyword>
<keyword evidence="8 10" id="KW-0472">Membrane</keyword>
<dbReference type="FunFam" id="3.40.50.300:FF:000221">
    <property type="entry name" value="Multidrug ABC transporter ATP-binding protein"/>
    <property type="match status" value="1"/>
</dbReference>
<feature type="domain" description="ABC transporter" evidence="11">
    <location>
        <begin position="414"/>
        <end position="648"/>
    </location>
</feature>
<dbReference type="Gene3D" id="1.20.1560.10">
    <property type="entry name" value="ABC transporter type 1, transmembrane domain"/>
    <property type="match status" value="1"/>
</dbReference>
<dbReference type="PROSITE" id="PS50929">
    <property type="entry name" value="ABC_TM1F"/>
    <property type="match status" value="1"/>
</dbReference>
<dbReference type="PROSITE" id="PS00211">
    <property type="entry name" value="ABC_TRANSPORTER_1"/>
    <property type="match status" value="1"/>
</dbReference>
<dbReference type="EMBL" id="CP012332">
    <property type="protein sequence ID" value="AKU92591.1"/>
    <property type="molecule type" value="Genomic_DNA"/>
</dbReference>
<dbReference type="InterPro" id="IPR017871">
    <property type="entry name" value="ABC_transporter-like_CS"/>
</dbReference>
<dbReference type="PANTHER" id="PTHR43394">
    <property type="entry name" value="ATP-DEPENDENT PERMEASE MDL1, MITOCHONDRIAL"/>
    <property type="match status" value="1"/>
</dbReference>
<evidence type="ECO:0000256" key="6">
    <source>
        <dbReference type="ARBA" id="ARBA00022840"/>
    </source>
</evidence>
<keyword evidence="4 10" id="KW-0812">Transmembrane</keyword>
<dbReference type="InterPro" id="IPR003439">
    <property type="entry name" value="ABC_transporter-like_ATP-bd"/>
</dbReference>
<evidence type="ECO:0000259" key="11">
    <source>
        <dbReference type="PROSITE" id="PS50893"/>
    </source>
</evidence>
<dbReference type="InterPro" id="IPR036640">
    <property type="entry name" value="ABC1_TM_sf"/>
</dbReference>
<keyword evidence="6 13" id="KW-0067">ATP-binding</keyword>
<dbReference type="CDD" id="cd18544">
    <property type="entry name" value="ABC_6TM_TmrA_like"/>
    <property type="match status" value="1"/>
</dbReference>
<evidence type="ECO:0000313" key="14">
    <source>
        <dbReference type="Proteomes" id="UP000055590"/>
    </source>
</evidence>